<dbReference type="PANTHER" id="PTHR24128">
    <property type="entry name" value="HOMEOBOX PROTEIN WARIAI"/>
    <property type="match status" value="1"/>
</dbReference>
<reference evidence="3" key="1">
    <citation type="journal article" date="2014" name="Nat. Commun.">
        <title>Genome sequence of mungbean and insights into evolution within Vigna species.</title>
        <authorList>
            <person name="Kang Y.J."/>
            <person name="Kim S.K."/>
            <person name="Kim M.Y."/>
            <person name="Lestari P."/>
            <person name="Kim K.H."/>
            <person name="Ha B.K."/>
            <person name="Jun T.H."/>
            <person name="Hwang W.J."/>
            <person name="Lee T."/>
            <person name="Lee J."/>
            <person name="Shim S."/>
            <person name="Yoon M.Y."/>
            <person name="Jang Y.E."/>
            <person name="Han K.S."/>
            <person name="Taeprayoon P."/>
            <person name="Yoon N."/>
            <person name="Somta P."/>
            <person name="Tanya P."/>
            <person name="Kim K.S."/>
            <person name="Gwag J.G."/>
            <person name="Moon J.K."/>
            <person name="Lee Y.H."/>
            <person name="Park B.S."/>
            <person name="Bombarely A."/>
            <person name="Doyle J.J."/>
            <person name="Jackson S.A."/>
            <person name="Schafleitner R."/>
            <person name="Srinives P."/>
            <person name="Varshney R.K."/>
            <person name="Lee S.H."/>
        </authorList>
    </citation>
    <scope>NUCLEOTIDE SEQUENCE [LARGE SCALE GENOMIC DNA]</scope>
    <source>
        <strain evidence="3">cv. VC1973A</strain>
    </source>
</reference>
<dbReference type="AlphaFoldDB" id="A0A3Q0F9J3"/>
<evidence type="ECO:0000256" key="2">
    <source>
        <dbReference type="PROSITE-ProRule" id="PRU00023"/>
    </source>
</evidence>
<dbReference type="InterPro" id="IPR002110">
    <property type="entry name" value="Ankyrin_rpt"/>
</dbReference>
<dbReference type="Proteomes" id="UP000087766">
    <property type="component" value="Chromosome 8"/>
</dbReference>
<feature type="repeat" description="ANK" evidence="2">
    <location>
        <begin position="140"/>
        <end position="163"/>
    </location>
</feature>
<protein>
    <submittedName>
        <fullName evidence="4 5">Ankyrin repeat-containing protein BDA1-like</fullName>
    </submittedName>
</protein>
<evidence type="ECO:0000313" key="4">
    <source>
        <dbReference type="RefSeq" id="XP_022640735.1"/>
    </source>
</evidence>
<dbReference type="GO" id="GO:0005886">
    <property type="term" value="C:plasma membrane"/>
    <property type="evidence" value="ECO:0007669"/>
    <property type="project" value="UniProtKB-SubCell"/>
</dbReference>
<gene>
    <name evidence="4 5" type="primary">LOC106770692</name>
</gene>
<accession>A0A3Q0F9J3</accession>
<dbReference type="RefSeq" id="XP_022640736.1">
    <property type="nucleotide sequence ID" value="XM_022785015.1"/>
</dbReference>
<keyword evidence="2" id="KW-0040">ANK repeat</keyword>
<dbReference type="PROSITE" id="PS50088">
    <property type="entry name" value="ANK_REPEAT"/>
    <property type="match status" value="2"/>
</dbReference>
<dbReference type="GeneID" id="106770692"/>
<sequence length="263" mass="29091">MKEMDGRMAKAAATGNVDELERLMREDRLVLDSVALFGAQTPLHIASMCGHVSFVQNMLKLNKQFVYELNEDGFTPMHLASANGHVQVVLELLKVDHQLCHIQGREGTLPLHCASIKGRIHVMKALLSAAPLTVQSKTVRGETPLHIAVKNNHFGAVKLLLEHAKGWKIEGEVLNDKDNQANTVLHLAASRKQYQIVDMLLVEDDVAKEVMVVNSVNERGMTPLDVITLFQSEAGDLEIYRSLVKAGAKSAKEWNPCSSKELQ</sequence>
<keyword evidence="3" id="KW-1185">Reference proteome</keyword>
<evidence type="ECO:0000256" key="1">
    <source>
        <dbReference type="ARBA" id="ARBA00004413"/>
    </source>
</evidence>
<dbReference type="PANTHER" id="PTHR24128:SF61">
    <property type="entry name" value="ANKYRIN REPEAT-CONTAINING PROTEIN BDA1-LIKE"/>
    <property type="match status" value="1"/>
</dbReference>
<dbReference type="InterPro" id="IPR036770">
    <property type="entry name" value="Ankyrin_rpt-contain_sf"/>
</dbReference>
<dbReference type="Pfam" id="PF12796">
    <property type="entry name" value="Ank_2"/>
    <property type="match status" value="2"/>
</dbReference>
<dbReference type="STRING" id="3916.A0A3Q0F9J3"/>
<comment type="subcellular location">
    <subcellularLocation>
        <location evidence="1">Cell membrane</location>
        <topology evidence="1">Peripheral membrane protein</topology>
        <orientation evidence="1">Cytoplasmic side</orientation>
    </subcellularLocation>
</comment>
<organism evidence="3 4">
    <name type="scientific">Vigna radiata var. radiata</name>
    <name type="common">Mung bean</name>
    <name type="synonym">Phaseolus aureus</name>
    <dbReference type="NCBI Taxonomy" id="3916"/>
    <lineage>
        <taxon>Eukaryota</taxon>
        <taxon>Viridiplantae</taxon>
        <taxon>Streptophyta</taxon>
        <taxon>Embryophyta</taxon>
        <taxon>Tracheophyta</taxon>
        <taxon>Spermatophyta</taxon>
        <taxon>Magnoliopsida</taxon>
        <taxon>eudicotyledons</taxon>
        <taxon>Gunneridae</taxon>
        <taxon>Pentapetalae</taxon>
        <taxon>rosids</taxon>
        <taxon>fabids</taxon>
        <taxon>Fabales</taxon>
        <taxon>Fabaceae</taxon>
        <taxon>Papilionoideae</taxon>
        <taxon>50 kb inversion clade</taxon>
        <taxon>NPAAA clade</taxon>
        <taxon>indigoferoid/millettioid clade</taxon>
        <taxon>Phaseoleae</taxon>
        <taxon>Vigna</taxon>
    </lineage>
</organism>
<evidence type="ECO:0000313" key="5">
    <source>
        <dbReference type="RefSeq" id="XP_022640736.1"/>
    </source>
</evidence>
<dbReference type="SUPFAM" id="SSF48403">
    <property type="entry name" value="Ankyrin repeat"/>
    <property type="match status" value="1"/>
</dbReference>
<dbReference type="RefSeq" id="XP_022640735.1">
    <property type="nucleotide sequence ID" value="XM_022785014.1"/>
</dbReference>
<feature type="repeat" description="ANK" evidence="2">
    <location>
        <begin position="72"/>
        <end position="94"/>
    </location>
</feature>
<dbReference type="KEGG" id="vra:106770692"/>
<dbReference type="SMART" id="SM00248">
    <property type="entry name" value="ANK"/>
    <property type="match status" value="6"/>
</dbReference>
<dbReference type="PROSITE" id="PS50297">
    <property type="entry name" value="ANK_REP_REGION"/>
    <property type="match status" value="2"/>
</dbReference>
<evidence type="ECO:0000313" key="3">
    <source>
        <dbReference type="Proteomes" id="UP000087766"/>
    </source>
</evidence>
<proteinExistence type="predicted"/>
<dbReference type="OrthoDB" id="674805at2759"/>
<reference evidence="4 5" key="2">
    <citation type="submission" date="2025-04" db="UniProtKB">
        <authorList>
            <consortium name="RefSeq"/>
        </authorList>
    </citation>
    <scope>IDENTIFICATION</scope>
    <source>
        <tissue evidence="4 5">Leaf</tissue>
    </source>
</reference>
<name>A0A3Q0F9J3_VIGRR</name>
<dbReference type="Gene3D" id="1.25.40.20">
    <property type="entry name" value="Ankyrin repeat-containing domain"/>
    <property type="match status" value="1"/>
</dbReference>